<dbReference type="PANTHER" id="PTHR33383">
    <property type="entry name" value="MEMBRANE PROTEIN INSERTION EFFICIENCY FACTOR-RELATED"/>
    <property type="match status" value="1"/>
</dbReference>
<comment type="function">
    <text evidence="1">Could be involved in insertion of integral membrane proteins into the membrane.</text>
</comment>
<protein>
    <recommendedName>
        <fullName evidence="1">Putative membrane protein insertion efficiency factor</fullName>
    </recommendedName>
</protein>
<dbReference type="PANTHER" id="PTHR33383:SF1">
    <property type="entry name" value="MEMBRANE PROTEIN INSERTION EFFICIENCY FACTOR-RELATED"/>
    <property type="match status" value="1"/>
</dbReference>
<name>A0A5K1IAS1_9GAMM</name>
<gene>
    <name evidence="3" type="primary">yidD</name>
    <name evidence="3" type="ORF">HALO32_03437</name>
</gene>
<keyword evidence="2" id="KW-0812">Transmembrane</keyword>
<dbReference type="NCBIfam" id="TIGR00278">
    <property type="entry name" value="membrane protein insertion efficiency factor YidD"/>
    <property type="match status" value="1"/>
</dbReference>
<dbReference type="AlphaFoldDB" id="A0A5K1IAS1"/>
<accession>A0A5K1IAS1</accession>
<dbReference type="HAMAP" id="MF_00386">
    <property type="entry name" value="UPF0161_YidD"/>
    <property type="match status" value="1"/>
</dbReference>
<keyword evidence="1" id="KW-1003">Cell membrane</keyword>
<comment type="similarity">
    <text evidence="1">Belongs to the UPF0161 family.</text>
</comment>
<proteinExistence type="inferred from homology"/>
<organism evidence="3 4">
    <name type="scientific">Halomonas lysinitropha</name>
    <dbReference type="NCBI Taxonomy" id="2607506"/>
    <lineage>
        <taxon>Bacteria</taxon>
        <taxon>Pseudomonadati</taxon>
        <taxon>Pseudomonadota</taxon>
        <taxon>Gammaproteobacteria</taxon>
        <taxon>Oceanospirillales</taxon>
        <taxon>Halomonadaceae</taxon>
        <taxon>Halomonas</taxon>
    </lineage>
</organism>
<evidence type="ECO:0000313" key="4">
    <source>
        <dbReference type="Proteomes" id="UP000326725"/>
    </source>
</evidence>
<evidence type="ECO:0000256" key="2">
    <source>
        <dbReference type="SAM" id="Phobius"/>
    </source>
</evidence>
<evidence type="ECO:0000313" key="3">
    <source>
        <dbReference type="EMBL" id="VVZ97320.1"/>
    </source>
</evidence>
<feature type="transmembrane region" description="Helical" evidence="2">
    <location>
        <begin position="12"/>
        <end position="30"/>
    </location>
</feature>
<comment type="subcellular location">
    <subcellularLocation>
        <location evidence="1">Cell membrane</location>
        <topology evidence="1">Peripheral membrane protein</topology>
        <orientation evidence="1">Cytoplasmic side</orientation>
    </subcellularLocation>
</comment>
<dbReference type="SMART" id="SM01234">
    <property type="entry name" value="Haemolytic"/>
    <property type="match status" value="1"/>
</dbReference>
<dbReference type="GO" id="GO:0005886">
    <property type="term" value="C:plasma membrane"/>
    <property type="evidence" value="ECO:0007669"/>
    <property type="project" value="UniProtKB-SubCell"/>
</dbReference>
<evidence type="ECO:0000256" key="1">
    <source>
        <dbReference type="HAMAP-Rule" id="MF_00386"/>
    </source>
</evidence>
<dbReference type="InterPro" id="IPR002696">
    <property type="entry name" value="Membr_insert_effic_factor_YidD"/>
</dbReference>
<reference evidence="3 4" key="1">
    <citation type="submission" date="2019-09" db="EMBL/GenBank/DDBJ databases">
        <authorList>
            <person name="Criscuolo A."/>
        </authorList>
    </citation>
    <scope>NUCLEOTIDE SEQUENCE [LARGE SCALE GENOMIC DNA]</scope>
    <source>
        <strain evidence="4">3(2)</strain>
    </source>
</reference>
<dbReference type="Pfam" id="PF01809">
    <property type="entry name" value="YidD"/>
    <property type="match status" value="1"/>
</dbReference>
<dbReference type="EMBL" id="CABVOU010000046">
    <property type="protein sequence ID" value="VVZ97320.1"/>
    <property type="molecule type" value="Genomic_DNA"/>
</dbReference>
<keyword evidence="4" id="KW-1185">Reference proteome</keyword>
<sequence>MSCLAAGIHRLFRLLSGALGWLMIAAVRLYQLTLSPLLGPRCRYWPSCSNYTLEALQVHGPFKGGILAVRRISRCHPGCEGGIDPVPDGPSERLCREDPELDEQFRCRTDDLPPDNR</sequence>
<dbReference type="Proteomes" id="UP000326725">
    <property type="component" value="Unassembled WGS sequence"/>
</dbReference>
<keyword evidence="2" id="KW-1133">Transmembrane helix</keyword>
<keyword evidence="1 2" id="KW-0472">Membrane</keyword>